<accession>A0A8S1IMN8</accession>
<name>A0A8S1IMN8_9CHLO</name>
<protein>
    <recommendedName>
        <fullName evidence="3">RING-type E3 ubiquitin transferase</fullName>
        <ecNumber evidence="3">2.3.2.27</ecNumber>
    </recommendedName>
</protein>
<comment type="subcellular location">
    <subcellularLocation>
        <location evidence="2">Nucleus</location>
    </subcellularLocation>
</comment>
<dbReference type="InterPro" id="IPR051657">
    <property type="entry name" value="RNF168/RNF169_E3_ubiq-ligase"/>
</dbReference>
<evidence type="ECO:0000313" key="14">
    <source>
        <dbReference type="EMBL" id="CAD7696138.1"/>
    </source>
</evidence>
<dbReference type="Pfam" id="PF00097">
    <property type="entry name" value="zf-C3HC4"/>
    <property type="match status" value="1"/>
</dbReference>
<evidence type="ECO:0000256" key="9">
    <source>
        <dbReference type="ARBA" id="ARBA00022833"/>
    </source>
</evidence>
<keyword evidence="5" id="KW-0479">Metal-binding</keyword>
<dbReference type="InterPro" id="IPR001841">
    <property type="entry name" value="Znf_RING"/>
</dbReference>
<feature type="compositionally biased region" description="Acidic residues" evidence="12">
    <location>
        <begin position="349"/>
        <end position="359"/>
    </location>
</feature>
<dbReference type="GO" id="GO:0006302">
    <property type="term" value="P:double-strand break repair"/>
    <property type="evidence" value="ECO:0007669"/>
    <property type="project" value="TreeGrafter"/>
</dbReference>
<dbReference type="Proteomes" id="UP000708148">
    <property type="component" value="Unassembled WGS sequence"/>
</dbReference>
<feature type="region of interest" description="Disordered" evidence="12">
    <location>
        <begin position="40"/>
        <end position="61"/>
    </location>
</feature>
<dbReference type="Gene3D" id="3.30.40.10">
    <property type="entry name" value="Zinc/RING finger domain, C3HC4 (zinc finger)"/>
    <property type="match status" value="1"/>
</dbReference>
<evidence type="ECO:0000256" key="7">
    <source>
        <dbReference type="ARBA" id="ARBA00022771"/>
    </source>
</evidence>
<keyword evidence="8" id="KW-0833">Ubl conjugation pathway</keyword>
<sequence>MPARAGDRQPSGRQTPFRWLQDAAHATSASRVVQRVLGVDRKASNRAGPSANPGADREAGAAVAPNSVEDKVSAALRSNATCSICMDILAAPHRNFCGHAFCGACLGSWAEKGARLRCPVCRKRLRDVVPDVVLEGFIDSLSASGLSSEDLANLKERSHSWADVKEEMYESWIRMGIKVDNSKESSGDCSTDDSEDGDERPVLDDLYDDPNEDLDIDTIRALERLELTDSDSDDEPQCVTPGNLDWTSPLYDPIEWNFDDHPDAADPDSEIQTSTDIEDPVLEGEQNSEWDRPIDDPTSTEWSFDAQLEAVDPSSDATLVPELFRMRLQKMYERGGEGWNLYECSVGDVDPESEGETESGSDHREQLLGGRASEDAGCDCSDLCGEAVDRHRLVAWEAPGEGARTSSGEDYGENGCPFGSDGELSLPDPSMTHDFLDYPHYFDEEPHALESSQGATDSEHGGLISSEGQPSEWEGLYDAASEWLALECGTADPDLESGEETSSSDAEDCGDVGADVCDDGPSWSDYGQDSGCSFSGCGIEGEQPDDSYSDPSGVPSCDCNCDDGWEAASSLGLPSQCEDSGSE</sequence>
<proteinExistence type="predicted"/>
<evidence type="ECO:0000256" key="8">
    <source>
        <dbReference type="ARBA" id="ARBA00022786"/>
    </source>
</evidence>
<dbReference type="PANTHER" id="PTHR23328:SF0">
    <property type="entry name" value="RING-TYPE DOMAIN-CONTAINING PROTEIN"/>
    <property type="match status" value="1"/>
</dbReference>
<dbReference type="GO" id="GO:0008270">
    <property type="term" value="F:zinc ion binding"/>
    <property type="evidence" value="ECO:0007669"/>
    <property type="project" value="UniProtKB-KW"/>
</dbReference>
<dbReference type="EMBL" id="CAJHUC010000437">
    <property type="protein sequence ID" value="CAD7696138.1"/>
    <property type="molecule type" value="Genomic_DNA"/>
</dbReference>
<dbReference type="OrthoDB" id="6105938at2759"/>
<dbReference type="InterPro" id="IPR017907">
    <property type="entry name" value="Znf_RING_CS"/>
</dbReference>
<dbReference type="GO" id="GO:0035861">
    <property type="term" value="C:site of double-strand break"/>
    <property type="evidence" value="ECO:0007669"/>
    <property type="project" value="TreeGrafter"/>
</dbReference>
<evidence type="ECO:0000256" key="3">
    <source>
        <dbReference type="ARBA" id="ARBA00012483"/>
    </source>
</evidence>
<evidence type="ECO:0000256" key="4">
    <source>
        <dbReference type="ARBA" id="ARBA00022679"/>
    </source>
</evidence>
<evidence type="ECO:0000313" key="15">
    <source>
        <dbReference type="Proteomes" id="UP000708148"/>
    </source>
</evidence>
<dbReference type="PROSITE" id="PS50089">
    <property type="entry name" value="ZF_RING_2"/>
    <property type="match status" value="1"/>
</dbReference>
<comment type="catalytic activity">
    <reaction evidence="1">
        <text>S-ubiquitinyl-[E2 ubiquitin-conjugating enzyme]-L-cysteine + [acceptor protein]-L-lysine = [E2 ubiquitin-conjugating enzyme]-L-cysteine + N(6)-ubiquitinyl-[acceptor protein]-L-lysine.</text>
        <dbReference type="EC" id="2.3.2.27"/>
    </reaction>
</comment>
<feature type="region of interest" description="Disordered" evidence="12">
    <location>
        <begin position="488"/>
        <end position="522"/>
    </location>
</feature>
<evidence type="ECO:0000256" key="1">
    <source>
        <dbReference type="ARBA" id="ARBA00000900"/>
    </source>
</evidence>
<reference evidence="14" key="1">
    <citation type="submission" date="2020-12" db="EMBL/GenBank/DDBJ databases">
        <authorList>
            <person name="Iha C."/>
        </authorList>
    </citation>
    <scope>NUCLEOTIDE SEQUENCE</scope>
</reference>
<keyword evidence="10" id="KW-0539">Nucleus</keyword>
<dbReference type="GO" id="GO:0005634">
    <property type="term" value="C:nucleus"/>
    <property type="evidence" value="ECO:0007669"/>
    <property type="project" value="UniProtKB-SubCell"/>
</dbReference>
<feature type="domain" description="RING-type" evidence="13">
    <location>
        <begin position="82"/>
        <end position="122"/>
    </location>
</feature>
<gene>
    <name evidence="14" type="ORF">OSTQU699_LOCUS1499</name>
</gene>
<evidence type="ECO:0000256" key="6">
    <source>
        <dbReference type="ARBA" id="ARBA00022763"/>
    </source>
</evidence>
<keyword evidence="7 11" id="KW-0863">Zinc-finger</keyword>
<feature type="region of interest" description="Disordered" evidence="12">
    <location>
        <begin position="182"/>
        <end position="211"/>
    </location>
</feature>
<evidence type="ECO:0000256" key="12">
    <source>
        <dbReference type="SAM" id="MobiDB-lite"/>
    </source>
</evidence>
<feature type="region of interest" description="Disordered" evidence="12">
    <location>
        <begin position="398"/>
        <end position="476"/>
    </location>
</feature>
<dbReference type="InterPro" id="IPR013083">
    <property type="entry name" value="Znf_RING/FYVE/PHD"/>
</dbReference>
<comment type="caution">
    <text evidence="14">The sequence shown here is derived from an EMBL/GenBank/DDBJ whole genome shotgun (WGS) entry which is preliminary data.</text>
</comment>
<feature type="compositionally biased region" description="Basic and acidic residues" evidence="12">
    <location>
        <begin position="434"/>
        <end position="448"/>
    </location>
</feature>
<dbReference type="GO" id="GO:0031491">
    <property type="term" value="F:nucleosome binding"/>
    <property type="evidence" value="ECO:0007669"/>
    <property type="project" value="TreeGrafter"/>
</dbReference>
<dbReference type="PANTHER" id="PTHR23328">
    <property type="entry name" value="RING-TYPE DOMAIN-CONTAINING PROTEIN"/>
    <property type="match status" value="1"/>
</dbReference>
<keyword evidence="4" id="KW-0808">Transferase</keyword>
<evidence type="ECO:0000256" key="2">
    <source>
        <dbReference type="ARBA" id="ARBA00004123"/>
    </source>
</evidence>
<organism evidence="14 15">
    <name type="scientific">Ostreobium quekettii</name>
    <dbReference type="NCBI Taxonomy" id="121088"/>
    <lineage>
        <taxon>Eukaryota</taxon>
        <taxon>Viridiplantae</taxon>
        <taxon>Chlorophyta</taxon>
        <taxon>core chlorophytes</taxon>
        <taxon>Ulvophyceae</taxon>
        <taxon>TCBD clade</taxon>
        <taxon>Bryopsidales</taxon>
        <taxon>Ostreobineae</taxon>
        <taxon>Ostreobiaceae</taxon>
        <taxon>Ostreobium</taxon>
    </lineage>
</organism>
<keyword evidence="9" id="KW-0862">Zinc</keyword>
<dbReference type="SUPFAM" id="SSF57850">
    <property type="entry name" value="RING/U-box"/>
    <property type="match status" value="1"/>
</dbReference>
<evidence type="ECO:0000256" key="5">
    <source>
        <dbReference type="ARBA" id="ARBA00022723"/>
    </source>
</evidence>
<keyword evidence="6" id="KW-0227">DNA damage</keyword>
<dbReference type="SMART" id="SM00184">
    <property type="entry name" value="RING"/>
    <property type="match status" value="1"/>
</dbReference>
<dbReference type="AlphaFoldDB" id="A0A8S1IMN8"/>
<dbReference type="EC" id="2.3.2.27" evidence="3"/>
<evidence type="ECO:0000256" key="10">
    <source>
        <dbReference type="ARBA" id="ARBA00023242"/>
    </source>
</evidence>
<feature type="region of interest" description="Disordered" evidence="12">
    <location>
        <begin position="534"/>
        <end position="555"/>
    </location>
</feature>
<feature type="region of interest" description="Disordered" evidence="12">
    <location>
        <begin position="345"/>
        <end position="380"/>
    </location>
</feature>
<evidence type="ECO:0000256" key="11">
    <source>
        <dbReference type="PROSITE-ProRule" id="PRU00175"/>
    </source>
</evidence>
<evidence type="ECO:0000259" key="13">
    <source>
        <dbReference type="PROSITE" id="PS50089"/>
    </source>
</evidence>
<dbReference type="GO" id="GO:0061630">
    <property type="term" value="F:ubiquitin protein ligase activity"/>
    <property type="evidence" value="ECO:0007669"/>
    <property type="project" value="UniProtKB-EC"/>
</dbReference>
<dbReference type="PROSITE" id="PS00518">
    <property type="entry name" value="ZF_RING_1"/>
    <property type="match status" value="1"/>
</dbReference>
<dbReference type="InterPro" id="IPR018957">
    <property type="entry name" value="Znf_C3HC4_RING-type"/>
</dbReference>
<keyword evidence="15" id="KW-1185">Reference proteome</keyword>